<evidence type="ECO:0000313" key="3">
    <source>
        <dbReference type="Proteomes" id="UP000516437"/>
    </source>
</evidence>
<evidence type="ECO:0000256" key="1">
    <source>
        <dbReference type="SAM" id="MobiDB-lite"/>
    </source>
</evidence>
<feature type="compositionally biased region" description="Polar residues" evidence="1">
    <location>
        <begin position="266"/>
        <end position="276"/>
    </location>
</feature>
<evidence type="ECO:0000313" key="2">
    <source>
        <dbReference type="EMBL" id="KAB1223179.1"/>
    </source>
</evidence>
<proteinExistence type="predicted"/>
<dbReference type="AlphaFoldDB" id="A0A6A1WD17"/>
<protein>
    <submittedName>
        <fullName evidence="2">Uncharacterized protein</fullName>
    </submittedName>
</protein>
<feature type="compositionally biased region" description="Gly residues" evidence="1">
    <location>
        <begin position="91"/>
        <end position="100"/>
    </location>
</feature>
<comment type="caution">
    <text evidence="2">The sequence shown here is derived from an EMBL/GenBank/DDBJ whole genome shotgun (WGS) entry which is preliminary data.</text>
</comment>
<feature type="compositionally biased region" description="Low complexity" evidence="1">
    <location>
        <begin position="233"/>
        <end position="245"/>
    </location>
</feature>
<name>A0A6A1WD17_9ROSI</name>
<accession>A0A6A1WD17</accession>
<feature type="compositionally biased region" description="Low complexity" evidence="1">
    <location>
        <begin position="56"/>
        <end position="69"/>
    </location>
</feature>
<organism evidence="2 3">
    <name type="scientific">Morella rubra</name>
    <name type="common">Chinese bayberry</name>
    <dbReference type="NCBI Taxonomy" id="262757"/>
    <lineage>
        <taxon>Eukaryota</taxon>
        <taxon>Viridiplantae</taxon>
        <taxon>Streptophyta</taxon>
        <taxon>Embryophyta</taxon>
        <taxon>Tracheophyta</taxon>
        <taxon>Spermatophyta</taxon>
        <taxon>Magnoliopsida</taxon>
        <taxon>eudicotyledons</taxon>
        <taxon>Gunneridae</taxon>
        <taxon>Pentapetalae</taxon>
        <taxon>rosids</taxon>
        <taxon>fabids</taxon>
        <taxon>Fagales</taxon>
        <taxon>Myricaceae</taxon>
        <taxon>Morella</taxon>
    </lineage>
</organism>
<dbReference type="EMBL" id="RXIC02000020">
    <property type="protein sequence ID" value="KAB1223179.1"/>
    <property type="molecule type" value="Genomic_DNA"/>
</dbReference>
<feature type="region of interest" description="Disordered" evidence="1">
    <location>
        <begin position="203"/>
        <end position="336"/>
    </location>
</feature>
<feature type="compositionally biased region" description="Acidic residues" evidence="1">
    <location>
        <begin position="73"/>
        <end position="82"/>
    </location>
</feature>
<feature type="region of interest" description="Disordered" evidence="1">
    <location>
        <begin position="51"/>
        <end position="156"/>
    </location>
</feature>
<feature type="compositionally biased region" description="Basic and acidic residues" evidence="1">
    <location>
        <begin position="142"/>
        <end position="154"/>
    </location>
</feature>
<keyword evidence="3" id="KW-1185">Reference proteome</keyword>
<sequence length="356" mass="37686">MECPFLKDKRKFKKRAMKMTCDDTDLSSTENEVEEVVYMCFMAIDDDKVATVRNDGAGPSSAGGHTSSGADGGGDDGGDDSSDSFFSADGGDNGGTNGGDDGGDRGNDGGDPGPSEIPRDPSKGKQPIIKECITDDSVSDIGRSDVLESPKVTEAEDDVINSLPEAYPGPEFHASDLGAPVLKLGMKFPSSQMFREAVRLENNEENVLSQPPAARTRSGGKTTKIIPPPPAAPRTIPQPAAPQTPVTEVASQPTVAVTEQRKSRPMSASQPLSSIGSRVHRRSGRLAEQVGRKSGSSSSHGNRQEDPIVVEDIAGNDEVTHEPSRQPGRVSWGTPQTLWAQFGSGFIANQNNDKHT</sequence>
<gene>
    <name evidence="2" type="ORF">CJ030_MR2G011916</name>
</gene>
<dbReference type="Proteomes" id="UP000516437">
    <property type="component" value="Chromosome 2"/>
</dbReference>
<reference evidence="2 3" key="1">
    <citation type="journal article" date="2019" name="Plant Biotechnol. J.">
        <title>The red bayberry genome and genetic basis of sex determination.</title>
        <authorList>
            <person name="Jia H.M."/>
            <person name="Jia H.J."/>
            <person name="Cai Q.L."/>
            <person name="Wang Y."/>
            <person name="Zhao H.B."/>
            <person name="Yang W.F."/>
            <person name="Wang G.Y."/>
            <person name="Li Y.H."/>
            <person name="Zhan D.L."/>
            <person name="Shen Y.T."/>
            <person name="Niu Q.F."/>
            <person name="Chang L."/>
            <person name="Qiu J."/>
            <person name="Zhao L."/>
            <person name="Xie H.B."/>
            <person name="Fu W.Y."/>
            <person name="Jin J."/>
            <person name="Li X.W."/>
            <person name="Jiao Y."/>
            <person name="Zhou C.C."/>
            <person name="Tu T."/>
            <person name="Chai C.Y."/>
            <person name="Gao J.L."/>
            <person name="Fan L.J."/>
            <person name="van de Weg E."/>
            <person name="Wang J.Y."/>
            <person name="Gao Z.S."/>
        </authorList>
    </citation>
    <scope>NUCLEOTIDE SEQUENCE [LARGE SCALE GENOMIC DNA]</scope>
    <source>
        <tissue evidence="2">Leaves</tissue>
    </source>
</reference>